<comment type="caution">
    <text evidence="8">Lacks conserved residue(s) required for the propagation of feature annotation.</text>
</comment>
<reference evidence="10 11" key="1">
    <citation type="submission" date="2024-09" db="EMBL/GenBank/DDBJ databases">
        <authorList>
            <person name="Sun Q."/>
            <person name="Mori K."/>
        </authorList>
    </citation>
    <scope>NUCLEOTIDE SEQUENCE [LARGE SCALE GENOMIC DNA]</scope>
    <source>
        <strain evidence="10 11">JCM 11201</strain>
    </source>
</reference>
<gene>
    <name evidence="8 10" type="primary">dapF</name>
    <name evidence="10" type="ORF">ACFFMS_00900</name>
</gene>
<evidence type="ECO:0000256" key="4">
    <source>
        <dbReference type="ARBA" id="ARBA00022605"/>
    </source>
</evidence>
<feature type="site" description="Could be important to modulate the pK values of the two catalytic cysteine residues" evidence="8">
    <location>
        <position position="168"/>
    </location>
</feature>
<dbReference type="NCBIfam" id="TIGR00652">
    <property type="entry name" value="DapF"/>
    <property type="match status" value="1"/>
</dbReference>
<evidence type="ECO:0000256" key="1">
    <source>
        <dbReference type="ARBA" id="ARBA00005196"/>
    </source>
</evidence>
<dbReference type="Gene3D" id="3.10.310.10">
    <property type="entry name" value="Diaminopimelate Epimerase, Chain A, domain 1"/>
    <property type="match status" value="2"/>
</dbReference>
<accession>A0ABV5W940</accession>
<dbReference type="HAMAP" id="MF_00197">
    <property type="entry name" value="DAP_epimerase"/>
    <property type="match status" value="1"/>
</dbReference>
<feature type="binding site" evidence="8">
    <location>
        <begin position="217"/>
        <end position="218"/>
    </location>
    <ligand>
        <name>substrate</name>
    </ligand>
</feature>
<keyword evidence="4 8" id="KW-0028">Amino-acid biosynthesis</keyword>
<comment type="pathway">
    <text evidence="1 8">Amino-acid biosynthesis; L-lysine biosynthesis via DAP pathway; DL-2,6-diaminopimelate from LL-2,6-diaminopimelate: step 1/1.</text>
</comment>
<feature type="binding site" evidence="8">
    <location>
        <position position="199"/>
    </location>
    <ligand>
        <name>substrate</name>
    </ligand>
</feature>
<dbReference type="PANTHER" id="PTHR31689:SF0">
    <property type="entry name" value="DIAMINOPIMELATE EPIMERASE"/>
    <property type="match status" value="1"/>
</dbReference>
<dbReference type="EMBL" id="JBHMAF010000004">
    <property type="protein sequence ID" value="MFB9757114.1"/>
    <property type="molecule type" value="Genomic_DNA"/>
</dbReference>
<feature type="binding site" evidence="8">
    <location>
        <begin position="77"/>
        <end position="78"/>
    </location>
    <ligand>
        <name>substrate</name>
    </ligand>
</feature>
<feature type="binding site" evidence="8">
    <location>
        <begin position="227"/>
        <end position="228"/>
    </location>
    <ligand>
        <name>substrate</name>
    </ligand>
</feature>
<dbReference type="Proteomes" id="UP001589609">
    <property type="component" value="Unassembled WGS sequence"/>
</dbReference>
<evidence type="ECO:0000256" key="3">
    <source>
        <dbReference type="ARBA" id="ARBA00013080"/>
    </source>
</evidence>
<proteinExistence type="inferred from homology"/>
<keyword evidence="8" id="KW-0963">Cytoplasm</keyword>
<dbReference type="InterPro" id="IPR001653">
    <property type="entry name" value="DAP_epimerase_DapF"/>
</dbReference>
<feature type="active site" evidence="9">
    <location>
        <position position="76"/>
    </location>
</feature>
<evidence type="ECO:0000256" key="2">
    <source>
        <dbReference type="ARBA" id="ARBA00010219"/>
    </source>
</evidence>
<dbReference type="Pfam" id="PF01678">
    <property type="entry name" value="DAP_epimerase"/>
    <property type="match status" value="2"/>
</dbReference>
<protein>
    <recommendedName>
        <fullName evidence="3 8">Diaminopimelate epimerase</fullName>
        <shortName evidence="8">DAP epimerase</shortName>
        <ecNumber evidence="3 8">5.1.1.7</ecNumber>
    </recommendedName>
    <alternativeName>
        <fullName evidence="8">PLP-independent amino acid racemase</fullName>
    </alternativeName>
</protein>
<comment type="subunit">
    <text evidence="8">Homodimer.</text>
</comment>
<evidence type="ECO:0000256" key="7">
    <source>
        <dbReference type="ARBA" id="ARBA00051712"/>
    </source>
</evidence>
<evidence type="ECO:0000256" key="5">
    <source>
        <dbReference type="ARBA" id="ARBA00023154"/>
    </source>
</evidence>
<dbReference type="SUPFAM" id="SSF54506">
    <property type="entry name" value="Diaminopimelate epimerase-like"/>
    <property type="match status" value="1"/>
</dbReference>
<evidence type="ECO:0000313" key="11">
    <source>
        <dbReference type="Proteomes" id="UP001589609"/>
    </source>
</evidence>
<dbReference type="EC" id="5.1.1.7" evidence="3 8"/>
<comment type="caution">
    <text evidence="10">The sequence shown here is derived from an EMBL/GenBank/DDBJ whole genome shotgun (WGS) entry which is preliminary data.</text>
</comment>
<sequence>MNQFSFTKMHGLGNNYIYVNLFEEQLEEAMLPELARRVSDVNTGIGSDGMILVCPSENAPVKMRIFNRDGSEARSCGNGLRCVAKYAYEHNLVEDTVFSIDTLSGPVHAEVTVQDGKVTLVTIDMGQPRLTRSEIPMLGEGETPFIIEEFLYENRRYELTAVSMGNPHGVIFVDRIEDAPLTTLGPVLEKHEMFPDSVNVEFVEIVNEKEMNFRVWERGSGITQACGTGACAAVVAAVLNDKMEKGVETIVHLAGGDLFITWTEDGTVLMKGPAETICTGIYYY</sequence>
<dbReference type="PROSITE" id="PS01326">
    <property type="entry name" value="DAP_EPIMERASE"/>
    <property type="match status" value="1"/>
</dbReference>
<evidence type="ECO:0000256" key="8">
    <source>
        <dbReference type="HAMAP-Rule" id="MF_00197"/>
    </source>
</evidence>
<feature type="active site" description="Proton donor" evidence="8">
    <location>
        <position position="76"/>
    </location>
</feature>
<keyword evidence="6 8" id="KW-0413">Isomerase</keyword>
<organism evidence="10 11">
    <name type="scientific">Ectobacillus funiculus</name>
    <dbReference type="NCBI Taxonomy" id="137993"/>
    <lineage>
        <taxon>Bacteria</taxon>
        <taxon>Bacillati</taxon>
        <taxon>Bacillota</taxon>
        <taxon>Bacilli</taxon>
        <taxon>Bacillales</taxon>
        <taxon>Bacillaceae</taxon>
        <taxon>Ectobacillus</taxon>
    </lineage>
</organism>
<feature type="binding site" evidence="8">
    <location>
        <position position="166"/>
    </location>
    <ligand>
        <name>substrate</name>
    </ligand>
</feature>
<evidence type="ECO:0000313" key="10">
    <source>
        <dbReference type="EMBL" id="MFB9757114.1"/>
    </source>
</evidence>
<feature type="binding site" evidence="8">
    <location>
        <position position="14"/>
    </location>
    <ligand>
        <name>substrate</name>
    </ligand>
</feature>
<comment type="catalytic activity">
    <reaction evidence="7 8">
        <text>(2S,6S)-2,6-diaminopimelate = meso-2,6-diaminopimelate</text>
        <dbReference type="Rhea" id="RHEA:15393"/>
        <dbReference type="ChEBI" id="CHEBI:57609"/>
        <dbReference type="ChEBI" id="CHEBI:57791"/>
        <dbReference type="EC" id="5.1.1.7"/>
    </reaction>
</comment>
<feature type="active site" description="Proton acceptor" evidence="8">
    <location>
        <position position="226"/>
    </location>
</feature>
<keyword evidence="5 8" id="KW-0457">Lysine biosynthesis</keyword>
<dbReference type="PANTHER" id="PTHR31689">
    <property type="entry name" value="DIAMINOPIMELATE EPIMERASE, CHLOROPLASTIC"/>
    <property type="match status" value="1"/>
</dbReference>
<dbReference type="RefSeq" id="WP_129729419.1">
    <property type="nucleotide sequence ID" value="NZ_JBHMAF010000004.1"/>
</dbReference>
<comment type="similarity">
    <text evidence="2 8">Belongs to the diaminopimelate epimerase family.</text>
</comment>
<dbReference type="GO" id="GO:0008837">
    <property type="term" value="F:diaminopimelate epimerase activity"/>
    <property type="evidence" value="ECO:0007669"/>
    <property type="project" value="UniProtKB-EC"/>
</dbReference>
<name>A0ABV5W940_9BACI</name>
<evidence type="ECO:0000256" key="9">
    <source>
        <dbReference type="PROSITE-ProRule" id="PRU10125"/>
    </source>
</evidence>
<comment type="subcellular location">
    <subcellularLocation>
        <location evidence="8">Cytoplasm</location>
    </subcellularLocation>
</comment>
<evidence type="ECO:0000256" key="6">
    <source>
        <dbReference type="ARBA" id="ARBA00023235"/>
    </source>
</evidence>
<comment type="function">
    <text evidence="8">Catalyzes the stereoinversion of LL-2,6-diaminopimelate (L,L-DAP) to meso-diaminopimelate (meso-DAP), a precursor of L-lysine and an essential component of the bacterial peptidoglycan.</text>
</comment>
<keyword evidence="11" id="KW-1185">Reference proteome</keyword>
<feature type="site" description="Could be important to modulate the pK values of the two catalytic cysteine residues" evidence="8">
    <location>
        <position position="217"/>
    </location>
</feature>
<feature type="binding site" evidence="8">
    <location>
        <position position="67"/>
    </location>
    <ligand>
        <name>substrate</name>
    </ligand>
</feature>
<dbReference type="InterPro" id="IPR018510">
    <property type="entry name" value="DAP_epimerase_AS"/>
</dbReference>